<feature type="domain" description="Solute-binding protein family 3/N-terminal" evidence="3">
    <location>
        <begin position="74"/>
        <end position="307"/>
    </location>
</feature>
<protein>
    <submittedName>
        <fullName evidence="4">Quinoprotein dehydrogenase-associated putative ABC transporter substrate-binding protein</fullName>
    </submittedName>
</protein>
<comment type="caution">
    <text evidence="4">The sequence shown here is derived from an EMBL/GenBank/DDBJ whole genome shotgun (WGS) entry which is preliminary data.</text>
</comment>
<dbReference type="SMART" id="SM00062">
    <property type="entry name" value="PBPb"/>
    <property type="match status" value="1"/>
</dbReference>
<evidence type="ECO:0000256" key="1">
    <source>
        <dbReference type="ARBA" id="ARBA00022729"/>
    </source>
</evidence>
<gene>
    <name evidence="4" type="ORF">EH240_20415</name>
</gene>
<dbReference type="Gene3D" id="3.40.190.10">
    <property type="entry name" value="Periplasmic binding protein-like II"/>
    <property type="match status" value="2"/>
</dbReference>
<evidence type="ECO:0000256" key="2">
    <source>
        <dbReference type="SAM" id="MobiDB-lite"/>
    </source>
</evidence>
<feature type="region of interest" description="Disordered" evidence="2">
    <location>
        <begin position="1"/>
        <end position="25"/>
    </location>
</feature>
<accession>A0A3P3FGB7</accession>
<proteinExistence type="predicted"/>
<evidence type="ECO:0000313" key="5">
    <source>
        <dbReference type="Proteomes" id="UP000273786"/>
    </source>
</evidence>
<reference evidence="4 5" key="1">
    <citation type="submission" date="2018-11" db="EMBL/GenBank/DDBJ databases">
        <title>the genome of Mesorhizobium tamadayense DSM 28320.</title>
        <authorList>
            <person name="Gao J."/>
        </authorList>
    </citation>
    <scope>NUCLEOTIDE SEQUENCE [LARGE SCALE GENOMIC DNA]</scope>
    <source>
        <strain evidence="4 5">DSM 28320</strain>
    </source>
</reference>
<keyword evidence="5" id="KW-1185">Reference proteome</keyword>
<dbReference type="PANTHER" id="PTHR35936">
    <property type="entry name" value="MEMBRANE-BOUND LYTIC MUREIN TRANSGLYCOSYLASE F"/>
    <property type="match status" value="1"/>
</dbReference>
<dbReference type="NCBIfam" id="TIGR03871">
    <property type="entry name" value="ABC_peri_MoxJ_2"/>
    <property type="match status" value="1"/>
</dbReference>
<sequence>MAWRPAAGRPSTKTSPRRRKTQKRPAWVDDMTGRDASKLRVILPILGAVALLPSNVEAQGAGLGAAGELVDPDILRVCADPSNMPFTDQDGQGFENKLAELVARKTGRKSVAYTWFPTVIGFVRNTLAANRCDIIIGYAQGDELVQNTNAYYRSSYVLVHPKGDDLEGVETIEDPRLAGKRIGVVERTPPTANMAANKLLRTAKIYPLAVDTRVTPSMGEVVIKDMLAGKIDAAILWGPMAGYYAKQLGANVAIVPLVKEKTGSRMSYRITMGVRPSDQEWKRTLNKVIRENQAEINKLLLDYNVPLIDEHDNPITSTPG</sequence>
<dbReference type="InterPro" id="IPR022448">
    <property type="entry name" value="Quinoprotein_dehydrogenase"/>
</dbReference>
<name>A0A3P3FGB7_9HYPH</name>
<dbReference type="Pfam" id="PF00497">
    <property type="entry name" value="SBP_bac_3"/>
    <property type="match status" value="1"/>
</dbReference>
<dbReference type="AlphaFoldDB" id="A0A3P3FGB7"/>
<evidence type="ECO:0000259" key="3">
    <source>
        <dbReference type="SMART" id="SM00062"/>
    </source>
</evidence>
<dbReference type="PANTHER" id="PTHR35936:SF17">
    <property type="entry name" value="ARGININE-BINDING EXTRACELLULAR PROTEIN ARTP"/>
    <property type="match status" value="1"/>
</dbReference>
<dbReference type="SUPFAM" id="SSF53850">
    <property type="entry name" value="Periplasmic binding protein-like II"/>
    <property type="match status" value="1"/>
</dbReference>
<organism evidence="4 5">
    <name type="scientific">Mesorhizobium tamadayense</name>
    <dbReference type="NCBI Taxonomy" id="425306"/>
    <lineage>
        <taxon>Bacteria</taxon>
        <taxon>Pseudomonadati</taxon>
        <taxon>Pseudomonadota</taxon>
        <taxon>Alphaproteobacteria</taxon>
        <taxon>Hyphomicrobiales</taxon>
        <taxon>Phyllobacteriaceae</taxon>
        <taxon>Mesorhizobium</taxon>
    </lineage>
</organism>
<evidence type="ECO:0000313" key="4">
    <source>
        <dbReference type="EMBL" id="RRH97705.1"/>
    </source>
</evidence>
<dbReference type="Proteomes" id="UP000273786">
    <property type="component" value="Unassembled WGS sequence"/>
</dbReference>
<dbReference type="InterPro" id="IPR001638">
    <property type="entry name" value="Solute-binding_3/MltF_N"/>
</dbReference>
<dbReference type="EMBL" id="RQXT01000026">
    <property type="protein sequence ID" value="RRH97705.1"/>
    <property type="molecule type" value="Genomic_DNA"/>
</dbReference>
<keyword evidence="1" id="KW-0732">Signal</keyword>
<dbReference type="OrthoDB" id="176845at2"/>